<organism evidence="11 12">
    <name type="scientific">Hydrogenovibrio marinus</name>
    <dbReference type="NCBI Taxonomy" id="28885"/>
    <lineage>
        <taxon>Bacteria</taxon>
        <taxon>Pseudomonadati</taxon>
        <taxon>Pseudomonadota</taxon>
        <taxon>Gammaproteobacteria</taxon>
        <taxon>Thiotrichales</taxon>
        <taxon>Piscirickettsiaceae</taxon>
        <taxon>Hydrogenovibrio</taxon>
    </lineage>
</organism>
<dbReference type="SUPFAM" id="SSF56037">
    <property type="entry name" value="PheT/TilS domain"/>
    <property type="match status" value="1"/>
</dbReference>
<dbReference type="PANTHER" id="PTHR43033:SF1">
    <property type="entry name" value="TRNA(ILE)-LYSIDINE SYNTHASE-RELATED"/>
    <property type="match status" value="1"/>
</dbReference>
<evidence type="ECO:0000256" key="3">
    <source>
        <dbReference type="ARBA" id="ARBA00022598"/>
    </source>
</evidence>
<evidence type="ECO:0000259" key="9">
    <source>
        <dbReference type="Pfam" id="PF01171"/>
    </source>
</evidence>
<protein>
    <recommendedName>
        <fullName evidence="8">tRNA(Ile)-lysidine synthase</fullName>
        <ecNumber evidence="8">6.3.4.19</ecNumber>
    </recommendedName>
    <alternativeName>
        <fullName evidence="8">tRNA(Ile)-2-lysyl-cytidine synthase</fullName>
    </alternativeName>
    <alternativeName>
        <fullName evidence="8">tRNA(Ile)-lysidine synthetase</fullName>
    </alternativeName>
</protein>
<dbReference type="CDD" id="cd01992">
    <property type="entry name" value="TilS_N"/>
    <property type="match status" value="1"/>
</dbReference>
<dbReference type="STRING" id="28885.EI16_02510"/>
<gene>
    <name evidence="8" type="primary">tilS</name>
    <name evidence="11" type="ORF">EI16_02510</name>
</gene>
<dbReference type="Proteomes" id="UP000027341">
    <property type="component" value="Unassembled WGS sequence"/>
</dbReference>
<dbReference type="Pfam" id="PF11734">
    <property type="entry name" value="TilS_C"/>
    <property type="match status" value="1"/>
</dbReference>
<accession>A0A066ZP01</accession>
<dbReference type="Gene3D" id="1.20.59.20">
    <property type="match status" value="1"/>
</dbReference>
<evidence type="ECO:0000256" key="5">
    <source>
        <dbReference type="ARBA" id="ARBA00022741"/>
    </source>
</evidence>
<evidence type="ECO:0000313" key="12">
    <source>
        <dbReference type="Proteomes" id="UP000027341"/>
    </source>
</evidence>
<keyword evidence="12" id="KW-1185">Reference proteome</keyword>
<evidence type="ECO:0000256" key="8">
    <source>
        <dbReference type="HAMAP-Rule" id="MF_01161"/>
    </source>
</evidence>
<evidence type="ECO:0000256" key="4">
    <source>
        <dbReference type="ARBA" id="ARBA00022694"/>
    </source>
</evidence>
<dbReference type="AlphaFoldDB" id="A0A066ZP01"/>
<dbReference type="NCBIfam" id="TIGR02432">
    <property type="entry name" value="lysidine_TilS_N"/>
    <property type="match status" value="1"/>
</dbReference>
<proteinExistence type="inferred from homology"/>
<evidence type="ECO:0000256" key="2">
    <source>
        <dbReference type="ARBA" id="ARBA00022490"/>
    </source>
</evidence>
<sequence>MSSNSVERAIDHFLAELPSQQKIVVAFSGGKDSIALLYCLAQKAEKHRLTAIYINHQLQAESDSWGRFCNDFSRENGIAFEELKVKIEAKHRKGVEAVARERRYEALFGWVQKQTNRVLVTAHHAQDQTETVLLNVVRGTGLFGLRAMNYLKVWHVEKEAIEHYRPLLSVEPQAIKDYLLENNLSWIEDPSNQENQFSRNYIRNQLLPNIYNKWPKFNEAIARLSGNASEAVELLHELGEQDLSRVESSSFSLDLSTMSGESWARQKNLISYWLQKSQPKVELNQTIYQWLKEVLYLNNPNAHPKRMMSNHSEIRVEGKKIYFLVNFEESYRLGYIPENFEFLHFDEKGMLDHQVADRWLESPVVFRSIELGDFEKIPGLKKWLNNNQIVYWNRNRWPVIEIEDEVAAVLGYSTNEKFKR</sequence>
<dbReference type="InterPro" id="IPR014729">
    <property type="entry name" value="Rossmann-like_a/b/a_fold"/>
</dbReference>
<dbReference type="Gene3D" id="3.40.50.620">
    <property type="entry name" value="HUPs"/>
    <property type="match status" value="1"/>
</dbReference>
<dbReference type="GO" id="GO:0005737">
    <property type="term" value="C:cytoplasm"/>
    <property type="evidence" value="ECO:0007669"/>
    <property type="project" value="UniProtKB-SubCell"/>
</dbReference>
<dbReference type="EMBL" id="JMIU01000001">
    <property type="protein sequence ID" value="KDN95197.1"/>
    <property type="molecule type" value="Genomic_DNA"/>
</dbReference>
<dbReference type="RefSeq" id="WP_029909065.1">
    <property type="nucleotide sequence ID" value="NZ_AP020335.1"/>
</dbReference>
<evidence type="ECO:0000256" key="1">
    <source>
        <dbReference type="ARBA" id="ARBA00004496"/>
    </source>
</evidence>
<comment type="subcellular location">
    <subcellularLocation>
        <location evidence="1 8">Cytoplasm</location>
    </subcellularLocation>
</comment>
<dbReference type="EC" id="6.3.4.19" evidence="8"/>
<comment type="catalytic activity">
    <reaction evidence="7 8">
        <text>cytidine(34) in tRNA(Ile2) + L-lysine + ATP = lysidine(34) in tRNA(Ile2) + AMP + diphosphate + H(+)</text>
        <dbReference type="Rhea" id="RHEA:43744"/>
        <dbReference type="Rhea" id="RHEA-COMP:10625"/>
        <dbReference type="Rhea" id="RHEA-COMP:10670"/>
        <dbReference type="ChEBI" id="CHEBI:15378"/>
        <dbReference type="ChEBI" id="CHEBI:30616"/>
        <dbReference type="ChEBI" id="CHEBI:32551"/>
        <dbReference type="ChEBI" id="CHEBI:33019"/>
        <dbReference type="ChEBI" id="CHEBI:82748"/>
        <dbReference type="ChEBI" id="CHEBI:83665"/>
        <dbReference type="ChEBI" id="CHEBI:456215"/>
        <dbReference type="EC" id="6.3.4.19"/>
    </reaction>
</comment>
<dbReference type="GO" id="GO:0032267">
    <property type="term" value="F:tRNA(Ile)-lysidine synthase activity"/>
    <property type="evidence" value="ECO:0007669"/>
    <property type="project" value="UniProtKB-EC"/>
</dbReference>
<evidence type="ECO:0000259" key="10">
    <source>
        <dbReference type="Pfam" id="PF11734"/>
    </source>
</evidence>
<comment type="caution">
    <text evidence="11">The sequence shown here is derived from an EMBL/GenBank/DDBJ whole genome shotgun (WGS) entry which is preliminary data.</text>
</comment>
<feature type="binding site" evidence="8">
    <location>
        <begin position="28"/>
        <end position="33"/>
    </location>
    <ligand>
        <name>ATP</name>
        <dbReference type="ChEBI" id="CHEBI:30616"/>
    </ligand>
</feature>
<comment type="function">
    <text evidence="8">Ligates lysine onto the cytidine present at position 34 of the AUA codon-specific tRNA(Ile) that contains the anticodon CAU, in an ATP-dependent manner. Cytidine is converted to lysidine, thus changing the amino acid specificity of the tRNA from methionine to isoleucine.</text>
</comment>
<keyword evidence="3 8" id="KW-0436">Ligase</keyword>
<dbReference type="PANTHER" id="PTHR43033">
    <property type="entry name" value="TRNA(ILE)-LYSIDINE SYNTHASE-RELATED"/>
    <property type="match status" value="1"/>
</dbReference>
<dbReference type="InterPro" id="IPR011063">
    <property type="entry name" value="TilS/TtcA_N"/>
</dbReference>
<dbReference type="InterPro" id="IPR012796">
    <property type="entry name" value="Lysidine-tRNA-synth_C"/>
</dbReference>
<evidence type="ECO:0000256" key="6">
    <source>
        <dbReference type="ARBA" id="ARBA00022840"/>
    </source>
</evidence>
<dbReference type="SUPFAM" id="SSF82829">
    <property type="entry name" value="MesJ substrate recognition domain-like"/>
    <property type="match status" value="1"/>
</dbReference>
<dbReference type="InterPro" id="IPR012094">
    <property type="entry name" value="tRNA_Ile_lys_synt"/>
</dbReference>
<evidence type="ECO:0000256" key="7">
    <source>
        <dbReference type="ARBA" id="ARBA00048539"/>
    </source>
</evidence>
<keyword evidence="2 8" id="KW-0963">Cytoplasm</keyword>
<dbReference type="GO" id="GO:0006400">
    <property type="term" value="P:tRNA modification"/>
    <property type="evidence" value="ECO:0007669"/>
    <property type="project" value="UniProtKB-UniRule"/>
</dbReference>
<dbReference type="SUPFAM" id="SSF52402">
    <property type="entry name" value="Adenine nucleotide alpha hydrolases-like"/>
    <property type="match status" value="1"/>
</dbReference>
<feature type="domain" description="tRNA(Ile)-lysidine/2-thiocytidine synthase N-terminal" evidence="9">
    <location>
        <begin position="22"/>
        <end position="205"/>
    </location>
</feature>
<name>A0A066ZP01_HYDMR</name>
<comment type="domain">
    <text evidence="8">The N-terminal region contains the highly conserved SGGXDS motif, predicted to be a P-loop motif involved in ATP binding.</text>
</comment>
<keyword evidence="4 8" id="KW-0819">tRNA processing</keyword>
<reference evidence="11 12" key="1">
    <citation type="submission" date="2014-04" db="EMBL/GenBank/DDBJ databases">
        <title>Draft genome sequence of Hydrogenovibrio marinus MH-110, a model organism for aerobic H2 metabolism.</title>
        <authorList>
            <person name="Cha H.J."/>
            <person name="Jo B.H."/>
            <person name="Hwang B.H."/>
        </authorList>
    </citation>
    <scope>NUCLEOTIDE SEQUENCE [LARGE SCALE GENOMIC DNA]</scope>
    <source>
        <strain evidence="11 12">MH-110</strain>
    </source>
</reference>
<keyword evidence="6 8" id="KW-0067">ATP-binding</keyword>
<comment type="similarity">
    <text evidence="8">Belongs to the tRNA(Ile)-lysidine synthase family.</text>
</comment>
<evidence type="ECO:0000313" key="11">
    <source>
        <dbReference type="EMBL" id="KDN95197.1"/>
    </source>
</evidence>
<dbReference type="InterPro" id="IPR012795">
    <property type="entry name" value="tRNA_Ile_lys_synt_N"/>
</dbReference>
<dbReference type="Pfam" id="PF01171">
    <property type="entry name" value="ATP_bind_3"/>
    <property type="match status" value="1"/>
</dbReference>
<keyword evidence="5 8" id="KW-0547">Nucleotide-binding</keyword>
<dbReference type="GO" id="GO:0005524">
    <property type="term" value="F:ATP binding"/>
    <property type="evidence" value="ECO:0007669"/>
    <property type="project" value="UniProtKB-UniRule"/>
</dbReference>
<dbReference type="HAMAP" id="MF_01161">
    <property type="entry name" value="tRNA_Ile_lys_synt"/>
    <property type="match status" value="1"/>
</dbReference>
<feature type="domain" description="Lysidine-tRNA(Ile) synthetase C-terminal" evidence="10">
    <location>
        <begin position="380"/>
        <end position="419"/>
    </location>
</feature>